<dbReference type="SUPFAM" id="SSF103473">
    <property type="entry name" value="MFS general substrate transporter"/>
    <property type="match status" value="1"/>
</dbReference>
<dbReference type="PANTHER" id="PTHR11328">
    <property type="entry name" value="MAJOR FACILITATOR SUPERFAMILY DOMAIN-CONTAINING PROTEIN"/>
    <property type="match status" value="1"/>
</dbReference>
<feature type="transmembrane region" description="Helical" evidence="1">
    <location>
        <begin position="65"/>
        <end position="88"/>
    </location>
</feature>
<proteinExistence type="predicted"/>
<feature type="transmembrane region" description="Helical" evidence="1">
    <location>
        <begin position="397"/>
        <end position="420"/>
    </location>
</feature>
<sequence>MGEKDMGEKRVREKELADGRVLRRFAIGQLGWAILSGIISNWLVYYYMPSDSQVAAGMPLFITQGIVFAGLTVIGVITGCGRLLDGFIDPFIASRSDSLASPRGRRIPFMRAAALPFAAMTVLVFVLPGTSSALANDLLLFVCLMLFYVTLSLYCTPFNALIPELGRTQELRINLSTYISVTYFLGTAMAYLVTAVAGALEPALGPVAAFRVTVAALALVALACMLVAALGIDETRYADTQPSSTPMGRSVAKTFKNRQFQVFEGSDVLYWVSITMFQTGLPYYVTELMGFDDSWTFVFFAAMTVVSLLFYAPVNLLAKRLGKKRLVAFAFFAFCLAFAVTAVCGLFGVPGVVWGCLVAVLAAVPMAILGILPQAVLADIAEADAIETGERREGMFYAARTFSMTLGQTLAMILFTSLSAAAGGGVGYRLTAVVATAFCLVAGLVFTRYRERDVLSAISSREGGQR</sequence>
<dbReference type="InterPro" id="IPR036259">
    <property type="entry name" value="MFS_trans_sf"/>
</dbReference>
<feature type="transmembrane region" description="Helical" evidence="1">
    <location>
        <begin position="21"/>
        <end position="45"/>
    </location>
</feature>
<name>A0ABU7RBT3_9ACTN</name>
<feature type="transmembrane region" description="Helical" evidence="1">
    <location>
        <begin position="212"/>
        <end position="232"/>
    </location>
</feature>
<keyword evidence="1" id="KW-0812">Transmembrane</keyword>
<evidence type="ECO:0000313" key="2">
    <source>
        <dbReference type="EMBL" id="MEE6148062.1"/>
    </source>
</evidence>
<dbReference type="Pfam" id="PF13347">
    <property type="entry name" value="MFS_2"/>
    <property type="match status" value="1"/>
</dbReference>
<gene>
    <name evidence="2" type="ORF">VXJ25_08730</name>
</gene>
<evidence type="ECO:0000313" key="3">
    <source>
        <dbReference type="Proteomes" id="UP001332931"/>
    </source>
</evidence>
<feature type="transmembrane region" description="Helical" evidence="1">
    <location>
        <begin position="297"/>
        <end position="314"/>
    </location>
</feature>
<dbReference type="InterPro" id="IPR039672">
    <property type="entry name" value="MFS_2"/>
</dbReference>
<evidence type="ECO:0000256" key="1">
    <source>
        <dbReference type="SAM" id="Phobius"/>
    </source>
</evidence>
<feature type="transmembrane region" description="Helical" evidence="1">
    <location>
        <begin position="139"/>
        <end position="163"/>
    </location>
</feature>
<keyword evidence="1" id="KW-1133">Transmembrane helix</keyword>
<reference evidence="2 3" key="1">
    <citation type="submission" date="2024-01" db="EMBL/GenBank/DDBJ databases">
        <title>Description of Olsenella sp. nov., isolated from pig feces.</title>
        <authorList>
            <person name="Chang Y.-H."/>
        </authorList>
    </citation>
    <scope>NUCLEOTIDE SEQUENCE [LARGE SCALE GENOMIC DNA]</scope>
    <source>
        <strain evidence="2 3">YH-ols2223</strain>
    </source>
</reference>
<feature type="transmembrane region" description="Helical" evidence="1">
    <location>
        <begin position="109"/>
        <end position="127"/>
    </location>
</feature>
<dbReference type="Proteomes" id="UP001332931">
    <property type="component" value="Unassembled WGS sequence"/>
</dbReference>
<feature type="transmembrane region" description="Helical" evidence="1">
    <location>
        <begin position="268"/>
        <end position="285"/>
    </location>
</feature>
<keyword evidence="1" id="KW-0472">Membrane</keyword>
<feature type="transmembrane region" description="Helical" evidence="1">
    <location>
        <begin position="326"/>
        <end position="348"/>
    </location>
</feature>
<comment type="caution">
    <text evidence="2">The sequence shown here is derived from an EMBL/GenBank/DDBJ whole genome shotgun (WGS) entry which is preliminary data.</text>
</comment>
<dbReference type="EMBL" id="JAZGJQ010000012">
    <property type="protein sequence ID" value="MEE6148062.1"/>
    <property type="molecule type" value="Genomic_DNA"/>
</dbReference>
<dbReference type="Gene3D" id="1.20.1250.20">
    <property type="entry name" value="MFS general substrate transporter like domains"/>
    <property type="match status" value="1"/>
</dbReference>
<feature type="transmembrane region" description="Helical" evidence="1">
    <location>
        <begin position="175"/>
        <end position="200"/>
    </location>
</feature>
<feature type="transmembrane region" description="Helical" evidence="1">
    <location>
        <begin position="354"/>
        <end position="377"/>
    </location>
</feature>
<accession>A0ABU7RBT3</accession>
<organism evidence="2 3">
    <name type="scientific">Olsenella absiana</name>
    <dbReference type="NCBI Taxonomy" id="3115222"/>
    <lineage>
        <taxon>Bacteria</taxon>
        <taxon>Bacillati</taxon>
        <taxon>Actinomycetota</taxon>
        <taxon>Coriobacteriia</taxon>
        <taxon>Coriobacteriales</taxon>
        <taxon>Atopobiaceae</taxon>
        <taxon>Olsenella</taxon>
    </lineage>
</organism>
<protein>
    <submittedName>
        <fullName evidence="2">MFS transporter</fullName>
    </submittedName>
</protein>
<dbReference type="RefSeq" id="WP_330958827.1">
    <property type="nucleotide sequence ID" value="NZ_JAZGJQ010000012.1"/>
</dbReference>
<keyword evidence="3" id="KW-1185">Reference proteome</keyword>
<feature type="transmembrane region" description="Helical" evidence="1">
    <location>
        <begin position="426"/>
        <end position="446"/>
    </location>
</feature>
<dbReference type="PANTHER" id="PTHR11328:SF24">
    <property type="entry name" value="MAJOR FACILITATOR SUPERFAMILY (MFS) PROFILE DOMAIN-CONTAINING PROTEIN"/>
    <property type="match status" value="1"/>
</dbReference>